<dbReference type="RefSeq" id="WP_070940346.1">
    <property type="nucleotide sequence ID" value="NZ_MLII01000014.1"/>
</dbReference>
<proteinExistence type="predicted"/>
<reference evidence="1 2" key="1">
    <citation type="submission" date="2016-10" db="EMBL/GenBank/DDBJ databases">
        <title>Evaluation of Human, Veterinary and Environmental Mycobacterium chelonae Isolates by Core Genome Phylogenomic Analysis, Targeted Gene Comparison, and Anti-microbial Susceptibility Patterns: A Tale of Mistaken Identities.</title>
        <authorList>
            <person name="Fogelson S.B."/>
            <person name="Camus A.C."/>
            <person name="Lorenz W."/>
            <person name="Vasireddy R."/>
            <person name="Vasireddy S."/>
            <person name="Smith T."/>
            <person name="Brown-Elliott B.A."/>
            <person name="Wallace R.J.Jr."/>
            <person name="Hasan N.A."/>
            <person name="Reischl U."/>
            <person name="Sanchez S."/>
        </authorList>
    </citation>
    <scope>NUCLEOTIDE SEQUENCE [LARGE SCALE GENOMIC DNA]</scope>
    <source>
        <strain evidence="1 2">15515</strain>
    </source>
</reference>
<accession>A0A1S1LXX7</accession>
<comment type="caution">
    <text evidence="1">The sequence shown here is derived from an EMBL/GenBank/DDBJ whole genome shotgun (WGS) entry which is preliminary data.</text>
</comment>
<organism evidence="1 2">
    <name type="scientific">Mycobacteroides chelonae</name>
    <name type="common">Mycobacterium chelonae</name>
    <dbReference type="NCBI Taxonomy" id="1774"/>
    <lineage>
        <taxon>Bacteria</taxon>
        <taxon>Bacillati</taxon>
        <taxon>Actinomycetota</taxon>
        <taxon>Actinomycetes</taxon>
        <taxon>Mycobacteriales</taxon>
        <taxon>Mycobacteriaceae</taxon>
        <taxon>Mycobacteroides</taxon>
    </lineage>
</organism>
<name>A0A1S1LXX7_MYCCH</name>
<gene>
    <name evidence="1" type="ORF">BKG82_02215</name>
</gene>
<dbReference type="Proteomes" id="UP000180043">
    <property type="component" value="Unassembled WGS sequence"/>
</dbReference>
<dbReference type="EMBL" id="MLIQ01000008">
    <property type="protein sequence ID" value="OHU60690.1"/>
    <property type="molecule type" value="Genomic_DNA"/>
</dbReference>
<sequence length="85" mass="9760">MAAMSDWDGVLKCWPALDWGHVPDDPFDPTPWFSMFYNDVDLDAIDWADEMRKLPGQFTQRLYFPGSPDQRIIAEGVYEMTGATL</sequence>
<dbReference type="AlphaFoldDB" id="A0A1S1LXX7"/>
<evidence type="ECO:0000313" key="1">
    <source>
        <dbReference type="EMBL" id="OHU60690.1"/>
    </source>
</evidence>
<protein>
    <submittedName>
        <fullName evidence="1">Uncharacterized protein</fullName>
    </submittedName>
</protein>
<evidence type="ECO:0000313" key="2">
    <source>
        <dbReference type="Proteomes" id="UP000180043"/>
    </source>
</evidence>